<reference evidence="3 4" key="1">
    <citation type="submission" date="2020-08" db="EMBL/GenBank/DDBJ databases">
        <title>Genomic Encyclopedia of Type Strains, Phase IV (KMG-IV): sequencing the most valuable type-strain genomes for metagenomic binning, comparative biology and taxonomic classification.</title>
        <authorList>
            <person name="Goeker M."/>
        </authorList>
    </citation>
    <scope>NUCLEOTIDE SEQUENCE [LARGE SCALE GENOMIC DNA]</scope>
    <source>
        <strain evidence="3 4">DSM 25079</strain>
    </source>
</reference>
<dbReference type="GO" id="GO:0005975">
    <property type="term" value="P:carbohydrate metabolic process"/>
    <property type="evidence" value="ECO:0007669"/>
    <property type="project" value="InterPro"/>
</dbReference>
<dbReference type="EMBL" id="JACIJC010000001">
    <property type="protein sequence ID" value="MBB5684521.1"/>
    <property type="molecule type" value="Genomic_DNA"/>
</dbReference>
<dbReference type="Proteomes" id="UP000549617">
    <property type="component" value="Unassembled WGS sequence"/>
</dbReference>
<dbReference type="InterPro" id="IPR010905">
    <property type="entry name" value="Glyco_hydro_88"/>
</dbReference>
<dbReference type="RefSeq" id="WP_184014919.1">
    <property type="nucleotide sequence ID" value="NZ_JACIJC010000001.1"/>
</dbReference>
<evidence type="ECO:0000256" key="1">
    <source>
        <dbReference type="ARBA" id="ARBA00022801"/>
    </source>
</evidence>
<dbReference type="InterPro" id="IPR052043">
    <property type="entry name" value="PolySaccharide_Degr_Enz"/>
</dbReference>
<dbReference type="PANTHER" id="PTHR33886">
    <property type="entry name" value="UNSATURATED RHAMNOGALACTURONAN HYDROLASE (EUROFUNG)"/>
    <property type="match status" value="1"/>
</dbReference>
<accession>A0A7W9AFG1</accession>
<dbReference type="Pfam" id="PF07470">
    <property type="entry name" value="Glyco_hydro_88"/>
    <property type="match status" value="1"/>
</dbReference>
<dbReference type="PANTHER" id="PTHR33886:SF8">
    <property type="entry name" value="UNSATURATED RHAMNOGALACTURONAN HYDROLASE (EUROFUNG)"/>
    <property type="match status" value="1"/>
</dbReference>
<dbReference type="Gene3D" id="1.50.10.10">
    <property type="match status" value="1"/>
</dbReference>
<proteinExistence type="predicted"/>
<dbReference type="InterPro" id="IPR008928">
    <property type="entry name" value="6-hairpin_glycosidase_sf"/>
</dbReference>
<organism evidence="3 4">
    <name type="scientific">Sphingobium boeckii</name>
    <dbReference type="NCBI Taxonomy" id="1082345"/>
    <lineage>
        <taxon>Bacteria</taxon>
        <taxon>Pseudomonadati</taxon>
        <taxon>Pseudomonadota</taxon>
        <taxon>Alphaproteobacteria</taxon>
        <taxon>Sphingomonadales</taxon>
        <taxon>Sphingomonadaceae</taxon>
        <taxon>Sphingobium</taxon>
    </lineage>
</organism>
<comment type="caution">
    <text evidence="3">The sequence shown here is derived from an EMBL/GenBank/DDBJ whole genome shotgun (WGS) entry which is preliminary data.</text>
</comment>
<keyword evidence="1 3" id="KW-0378">Hydrolase</keyword>
<name>A0A7W9AFG1_9SPHN</name>
<keyword evidence="4" id="KW-1185">Reference proteome</keyword>
<dbReference type="InterPro" id="IPR012341">
    <property type="entry name" value="6hp_glycosidase-like_sf"/>
</dbReference>
<evidence type="ECO:0000256" key="2">
    <source>
        <dbReference type="SAM" id="MobiDB-lite"/>
    </source>
</evidence>
<sequence length="395" mass="43407">MATTVAFGQATQPPGEAQSMTPDRAAVLNAARKLAHRQLDQLTKLKFQPMVPTSAEADTIALAFFNAERAENPTSWHQATFWLGMTALADRSGDPWAREAVLAQGRTLKWKLGDRPYNADDHLIGSTWLWAAAHGSGDKARAPLQARFDQILAAPPRVHLSLVLGPEGQRNTPRAECLKRWCWADALFMAPATWLELARATGDPRYRDYALAEFHATSGFLYDPADRLYFRDSRFFTERDERDRKIFWSRGNGWAIAGIVRMLNALPKDDRERGPLIAHLRELAGRLAELQRPDGYWSSSLIDTDAMQPESSGTALITYALAEGIRQGALPQSEYAPIVMRGWSALSRAIQPDGGLGWVQPAGDRPGKASAESAQIYATGAYLLAAAAVADLVAP</sequence>
<gene>
    <name evidence="3" type="ORF">FHS49_000512</name>
</gene>
<feature type="region of interest" description="Disordered" evidence="2">
    <location>
        <begin position="1"/>
        <end position="21"/>
    </location>
</feature>
<dbReference type="SUPFAM" id="SSF48208">
    <property type="entry name" value="Six-hairpin glycosidases"/>
    <property type="match status" value="1"/>
</dbReference>
<protein>
    <submittedName>
        <fullName evidence="3">Rhamnogalacturonyl hydrolase YesR</fullName>
    </submittedName>
</protein>
<dbReference type="AlphaFoldDB" id="A0A7W9AFG1"/>
<evidence type="ECO:0000313" key="4">
    <source>
        <dbReference type="Proteomes" id="UP000549617"/>
    </source>
</evidence>
<dbReference type="GO" id="GO:0016787">
    <property type="term" value="F:hydrolase activity"/>
    <property type="evidence" value="ECO:0007669"/>
    <property type="project" value="UniProtKB-KW"/>
</dbReference>
<evidence type="ECO:0000313" key="3">
    <source>
        <dbReference type="EMBL" id="MBB5684521.1"/>
    </source>
</evidence>